<dbReference type="InterPro" id="IPR017853">
    <property type="entry name" value="GH"/>
</dbReference>
<dbReference type="Pfam" id="PF06964">
    <property type="entry name" value="Alpha-L-AF_C"/>
    <property type="match status" value="1"/>
</dbReference>
<dbReference type="SUPFAM" id="SSF51445">
    <property type="entry name" value="(Trans)glycosidases"/>
    <property type="match status" value="1"/>
</dbReference>
<comment type="caution">
    <text evidence="10">The sequence shown here is derived from an EMBL/GenBank/DDBJ whole genome shotgun (WGS) entry which is preliminary data.</text>
</comment>
<name>A0A8J3A3F3_9PROT</name>
<dbReference type="Proteomes" id="UP000818603">
    <property type="component" value="Unassembled WGS sequence"/>
</dbReference>
<evidence type="ECO:0000256" key="5">
    <source>
        <dbReference type="ARBA" id="ARBA00022801"/>
    </source>
</evidence>
<sequence>MKILSGLATGMLLASTALGSAFAQTATVSIDADNPGDTIEPEIYGHFAEHLGRSIYEGIWVGEDSDIPNTDGFRNDVLSALQELEVPVIRWPGGCFADEYDWRDGIGPREDRPRRINTHWGWVIEDNAFGTHEFLNFSEMIGADPYVAGNMGSGSPREMSRWFEYMTTDMDSTMGLLRAENGREEPWDVPYFGVGNESWGCGGNMLPEYSAQEHNRYATFIDTDWTKGQEVKRVATGANIDDYAFTEALMELGRYNLMDAISLHYYTFTTAWEDKGDAIGFSDEDWASVLKNSLRMSELIDKHTDIMDEYDPDNRVDLYVDEWGTWYNSTEGSPAGFLEQQNSIRDALVGGLTLNIFHRNTDRVKMANIAQMVNVLQASILTDGERMLRTPTYHLLNMYKPFRNATPLPATVDGDDFTIGEFTLPYVDVSVARGEDGKLVMALVNLSPEGAVTVRTGINGTASGSILTAPAMDSHNTFDNPDNVVPADFSSSNSRGRLTFDLPPRSVAVVIIEE</sequence>
<dbReference type="EC" id="3.2.1.55" evidence="4"/>
<evidence type="ECO:0000256" key="6">
    <source>
        <dbReference type="ARBA" id="ARBA00023277"/>
    </source>
</evidence>
<protein>
    <recommendedName>
        <fullName evidence="4">non-reducing end alpha-L-arabinofuranosidase</fullName>
        <ecNumber evidence="4">3.2.1.55</ecNumber>
    </recommendedName>
</protein>
<dbReference type="InterPro" id="IPR013780">
    <property type="entry name" value="Glyco_hydro_b"/>
</dbReference>
<reference evidence="11 13" key="2">
    <citation type="submission" date="2020-02" db="EMBL/GenBank/DDBJ databases">
        <title>Genome sequence of Parvularcula flava strain NH6-79.</title>
        <authorList>
            <person name="Abdul Karim M.H."/>
            <person name="Lam M.Q."/>
            <person name="Chen S.J."/>
            <person name="Yahya A."/>
            <person name="Shahir S."/>
            <person name="Shamsir M.S."/>
            <person name="Chong C.S."/>
        </authorList>
    </citation>
    <scope>NUCLEOTIDE SEQUENCE [LARGE SCALE GENOMIC DNA]</scope>
    <source>
        <strain evidence="11 13">NH6-79</strain>
    </source>
</reference>
<dbReference type="Gene3D" id="3.20.20.80">
    <property type="entry name" value="Glycosidases"/>
    <property type="match status" value="1"/>
</dbReference>
<dbReference type="EMBL" id="BMGZ01000001">
    <property type="protein sequence ID" value="GGH96882.1"/>
    <property type="molecule type" value="Genomic_DNA"/>
</dbReference>
<dbReference type="GO" id="GO:0000272">
    <property type="term" value="P:polysaccharide catabolic process"/>
    <property type="evidence" value="ECO:0007669"/>
    <property type="project" value="TreeGrafter"/>
</dbReference>
<evidence type="ECO:0000256" key="2">
    <source>
        <dbReference type="ARBA" id="ARBA00007186"/>
    </source>
</evidence>
<comment type="subunit">
    <text evidence="3">Homohexamer; trimer of dimers.</text>
</comment>
<keyword evidence="5" id="KW-0378">Hydrolase</keyword>
<dbReference type="Pfam" id="PF22848">
    <property type="entry name" value="ASD1_dom"/>
    <property type="match status" value="1"/>
</dbReference>
<comment type="catalytic activity">
    <reaction evidence="1">
        <text>Hydrolysis of terminal non-reducing alpha-L-arabinofuranoside residues in alpha-L-arabinosides.</text>
        <dbReference type="EC" id="3.2.1.55"/>
    </reaction>
</comment>
<evidence type="ECO:0000313" key="11">
    <source>
        <dbReference type="EMBL" id="NHK27911.1"/>
    </source>
</evidence>
<dbReference type="InterPro" id="IPR055235">
    <property type="entry name" value="ASD1_cat"/>
</dbReference>
<evidence type="ECO:0000313" key="13">
    <source>
        <dbReference type="Proteomes" id="UP000818603"/>
    </source>
</evidence>
<dbReference type="PANTHER" id="PTHR43576:SF2">
    <property type="entry name" value="INTRACELLULAR EXO-ALPHA-L-ARABINOFURANOSIDASE 2"/>
    <property type="match status" value="1"/>
</dbReference>
<dbReference type="PANTHER" id="PTHR43576">
    <property type="entry name" value="ALPHA-L-ARABINOFURANOSIDASE C-RELATED"/>
    <property type="match status" value="1"/>
</dbReference>
<reference evidence="10" key="1">
    <citation type="journal article" date="2014" name="Int. J. Syst. Evol. Microbiol.">
        <title>Complete genome sequence of Corynebacterium casei LMG S-19264T (=DSM 44701T), isolated from a smear-ripened cheese.</title>
        <authorList>
            <consortium name="US DOE Joint Genome Institute (JGI-PGF)"/>
            <person name="Walter F."/>
            <person name="Albersmeier A."/>
            <person name="Kalinowski J."/>
            <person name="Ruckert C."/>
        </authorList>
    </citation>
    <scope>NUCLEOTIDE SEQUENCE</scope>
    <source>
        <strain evidence="10">CGMCC 1.14984</strain>
    </source>
</reference>
<dbReference type="AlphaFoldDB" id="A0A8J3A3F3"/>
<keyword evidence="13" id="KW-1185">Reference proteome</keyword>
<dbReference type="Gene3D" id="2.60.40.1180">
    <property type="entry name" value="Golgi alpha-mannosidase II"/>
    <property type="match status" value="1"/>
</dbReference>
<evidence type="ECO:0000313" key="10">
    <source>
        <dbReference type="EMBL" id="GGH96882.1"/>
    </source>
</evidence>
<comment type="similarity">
    <text evidence="2">Belongs to the glycosyl hydrolase 51 family.</text>
</comment>
<evidence type="ECO:0000256" key="4">
    <source>
        <dbReference type="ARBA" id="ARBA00012670"/>
    </source>
</evidence>
<accession>A0A8J3A3F3</accession>
<evidence type="ECO:0000259" key="9">
    <source>
        <dbReference type="SMART" id="SM00813"/>
    </source>
</evidence>
<dbReference type="EMBL" id="VCJR02000001">
    <property type="protein sequence ID" value="NHK27911.1"/>
    <property type="molecule type" value="Genomic_DNA"/>
</dbReference>
<dbReference type="Proteomes" id="UP000621856">
    <property type="component" value="Unassembled WGS sequence"/>
</dbReference>
<evidence type="ECO:0000256" key="1">
    <source>
        <dbReference type="ARBA" id="ARBA00001462"/>
    </source>
</evidence>
<dbReference type="SUPFAM" id="SSF51011">
    <property type="entry name" value="Glycosyl hydrolase domain"/>
    <property type="match status" value="1"/>
</dbReference>
<evidence type="ECO:0000256" key="3">
    <source>
        <dbReference type="ARBA" id="ARBA00011165"/>
    </source>
</evidence>
<reference evidence="10" key="3">
    <citation type="submission" date="2020-09" db="EMBL/GenBank/DDBJ databases">
        <authorList>
            <person name="Sun Q."/>
            <person name="Zhou Y."/>
        </authorList>
    </citation>
    <scope>NUCLEOTIDE SEQUENCE</scope>
    <source>
        <strain evidence="10">CGMCC 1.14984</strain>
    </source>
</reference>
<proteinExistence type="inferred from homology"/>
<dbReference type="GO" id="GO:0046373">
    <property type="term" value="P:L-arabinose metabolic process"/>
    <property type="evidence" value="ECO:0007669"/>
    <property type="project" value="InterPro"/>
</dbReference>
<keyword evidence="6" id="KW-0119">Carbohydrate metabolism</keyword>
<organism evidence="10 12">
    <name type="scientific">Aquisalinus luteolus</name>
    <dbReference type="NCBI Taxonomy" id="1566827"/>
    <lineage>
        <taxon>Bacteria</taxon>
        <taxon>Pseudomonadati</taxon>
        <taxon>Pseudomonadota</taxon>
        <taxon>Alphaproteobacteria</taxon>
        <taxon>Parvularculales</taxon>
        <taxon>Parvularculaceae</taxon>
        <taxon>Aquisalinus</taxon>
    </lineage>
</organism>
<evidence type="ECO:0000256" key="7">
    <source>
        <dbReference type="ARBA" id="ARBA00023295"/>
    </source>
</evidence>
<evidence type="ECO:0000313" key="12">
    <source>
        <dbReference type="Proteomes" id="UP000621856"/>
    </source>
</evidence>
<dbReference type="RefSeq" id="WP_155139241.1">
    <property type="nucleotide sequence ID" value="NZ_BMGZ01000001.1"/>
</dbReference>
<evidence type="ECO:0000256" key="8">
    <source>
        <dbReference type="SAM" id="SignalP"/>
    </source>
</evidence>
<feature type="signal peptide" evidence="8">
    <location>
        <begin position="1"/>
        <end position="23"/>
    </location>
</feature>
<dbReference type="InterPro" id="IPR010720">
    <property type="entry name" value="Alpha-L-AF_C"/>
</dbReference>
<keyword evidence="8" id="KW-0732">Signal</keyword>
<dbReference type="GO" id="GO:0046556">
    <property type="term" value="F:alpha-L-arabinofuranosidase activity"/>
    <property type="evidence" value="ECO:0007669"/>
    <property type="project" value="UniProtKB-EC"/>
</dbReference>
<feature type="chain" id="PRO_5035192933" description="non-reducing end alpha-L-arabinofuranosidase" evidence="8">
    <location>
        <begin position="24"/>
        <end position="514"/>
    </location>
</feature>
<feature type="domain" description="Alpha-L-arabinofuranosidase C-terminal" evidence="9">
    <location>
        <begin position="321"/>
        <end position="506"/>
    </location>
</feature>
<dbReference type="SMART" id="SM00813">
    <property type="entry name" value="Alpha-L-AF_C"/>
    <property type="match status" value="1"/>
</dbReference>
<gene>
    <name evidence="11" type="ORF">FF098_008355</name>
    <name evidence="10" type="ORF">GCM10011355_16830</name>
</gene>
<keyword evidence="7" id="KW-0326">Glycosidase</keyword>